<accession>A0A9D4LKG5</accession>
<evidence type="ECO:0000313" key="2">
    <source>
        <dbReference type="Proteomes" id="UP000828390"/>
    </source>
</evidence>
<reference evidence="1" key="1">
    <citation type="journal article" date="2019" name="bioRxiv">
        <title>The Genome of the Zebra Mussel, Dreissena polymorpha: A Resource for Invasive Species Research.</title>
        <authorList>
            <person name="McCartney M.A."/>
            <person name="Auch B."/>
            <person name="Kono T."/>
            <person name="Mallez S."/>
            <person name="Zhang Y."/>
            <person name="Obille A."/>
            <person name="Becker A."/>
            <person name="Abrahante J.E."/>
            <person name="Garbe J."/>
            <person name="Badalamenti J.P."/>
            <person name="Herman A."/>
            <person name="Mangelson H."/>
            <person name="Liachko I."/>
            <person name="Sullivan S."/>
            <person name="Sone E.D."/>
            <person name="Koren S."/>
            <person name="Silverstein K.A.T."/>
            <person name="Beckman K.B."/>
            <person name="Gohl D.M."/>
        </authorList>
    </citation>
    <scope>NUCLEOTIDE SEQUENCE</scope>
    <source>
        <strain evidence="1">Duluth1</strain>
        <tissue evidence="1">Whole animal</tissue>
    </source>
</reference>
<dbReference type="Proteomes" id="UP000828390">
    <property type="component" value="Unassembled WGS sequence"/>
</dbReference>
<gene>
    <name evidence="1" type="ORF">DPMN_102495</name>
</gene>
<reference evidence="1" key="2">
    <citation type="submission" date="2020-11" db="EMBL/GenBank/DDBJ databases">
        <authorList>
            <person name="McCartney M.A."/>
            <person name="Auch B."/>
            <person name="Kono T."/>
            <person name="Mallez S."/>
            <person name="Becker A."/>
            <person name="Gohl D.M."/>
            <person name="Silverstein K.A.T."/>
            <person name="Koren S."/>
            <person name="Bechman K.B."/>
            <person name="Herman A."/>
            <person name="Abrahante J.E."/>
            <person name="Garbe J."/>
        </authorList>
    </citation>
    <scope>NUCLEOTIDE SEQUENCE</scope>
    <source>
        <strain evidence="1">Duluth1</strain>
        <tissue evidence="1">Whole animal</tissue>
    </source>
</reference>
<proteinExistence type="predicted"/>
<sequence length="53" mass="6376">MNPAPEVQKMCLLVYESFTSRYRKRTRSTSHTLTIYSQRNHVPCQFKLMRIKV</sequence>
<organism evidence="1 2">
    <name type="scientific">Dreissena polymorpha</name>
    <name type="common">Zebra mussel</name>
    <name type="synonym">Mytilus polymorpha</name>
    <dbReference type="NCBI Taxonomy" id="45954"/>
    <lineage>
        <taxon>Eukaryota</taxon>
        <taxon>Metazoa</taxon>
        <taxon>Spiralia</taxon>
        <taxon>Lophotrochozoa</taxon>
        <taxon>Mollusca</taxon>
        <taxon>Bivalvia</taxon>
        <taxon>Autobranchia</taxon>
        <taxon>Heteroconchia</taxon>
        <taxon>Euheterodonta</taxon>
        <taxon>Imparidentia</taxon>
        <taxon>Neoheterodontei</taxon>
        <taxon>Myida</taxon>
        <taxon>Dreissenoidea</taxon>
        <taxon>Dreissenidae</taxon>
        <taxon>Dreissena</taxon>
    </lineage>
</organism>
<dbReference type="AlphaFoldDB" id="A0A9D4LKG5"/>
<comment type="caution">
    <text evidence="1">The sequence shown here is derived from an EMBL/GenBank/DDBJ whole genome shotgun (WGS) entry which is preliminary data.</text>
</comment>
<dbReference type="EMBL" id="JAIWYP010000003">
    <property type="protein sequence ID" value="KAH3859675.1"/>
    <property type="molecule type" value="Genomic_DNA"/>
</dbReference>
<protein>
    <submittedName>
        <fullName evidence="1">Uncharacterized protein</fullName>
    </submittedName>
</protein>
<evidence type="ECO:0000313" key="1">
    <source>
        <dbReference type="EMBL" id="KAH3859675.1"/>
    </source>
</evidence>
<name>A0A9D4LKG5_DREPO</name>
<keyword evidence="2" id="KW-1185">Reference proteome</keyword>